<keyword evidence="3 6" id="KW-0949">S-adenosyl-L-methionine</keyword>
<dbReference type="InterPro" id="IPR045850">
    <property type="entry name" value="TRM2_met"/>
</dbReference>
<feature type="compositionally biased region" description="Low complexity" evidence="7">
    <location>
        <begin position="146"/>
        <end position="160"/>
    </location>
</feature>
<evidence type="ECO:0000256" key="7">
    <source>
        <dbReference type="SAM" id="MobiDB-lite"/>
    </source>
</evidence>
<sequence>LTELNNIEFYCGKAEDIVPFLMNVLAPQNVITIVDPPRAGLHSKVILALRRAEHLKKLIYVSCNPRAAMSNFVDLCRAPSNRVKGASFRPVRAMAVDLFPQTRHCELLIFFERLEYTDSSSAAAAAPPASPGTAAACGTQGEDGNSPASSEGSQAAAAQGDCRPREGSP</sequence>
<comment type="caution">
    <text evidence="6">Lacks conserved residue(s) required for the propagation of feature annotation.</text>
</comment>
<dbReference type="Pfam" id="PF05958">
    <property type="entry name" value="tRNA_U5-meth_tr"/>
    <property type="match status" value="1"/>
</dbReference>
<dbReference type="EC" id="2.1.1.35" evidence="4"/>
<evidence type="ECO:0000256" key="6">
    <source>
        <dbReference type="PROSITE-ProRule" id="PRU01024"/>
    </source>
</evidence>
<feature type="non-terminal residue" evidence="8">
    <location>
        <position position="169"/>
    </location>
</feature>
<comment type="catalytic activity">
    <reaction evidence="5">
        <text>uridine(54) in tRNA + S-adenosyl-L-methionine = 5-methyluridine(54) in tRNA + S-adenosyl-L-homocysteine + H(+)</text>
        <dbReference type="Rhea" id="RHEA:42712"/>
        <dbReference type="Rhea" id="RHEA-COMP:10167"/>
        <dbReference type="Rhea" id="RHEA-COMP:10193"/>
        <dbReference type="ChEBI" id="CHEBI:15378"/>
        <dbReference type="ChEBI" id="CHEBI:57856"/>
        <dbReference type="ChEBI" id="CHEBI:59789"/>
        <dbReference type="ChEBI" id="CHEBI:65315"/>
        <dbReference type="ChEBI" id="CHEBI:74447"/>
        <dbReference type="EC" id="2.1.1.35"/>
    </reaction>
    <physiologicalReaction direction="left-to-right" evidence="5">
        <dbReference type="Rhea" id="RHEA:42713"/>
    </physiologicalReaction>
</comment>
<evidence type="ECO:0000313" key="8">
    <source>
        <dbReference type="EMBL" id="NXS04193.1"/>
    </source>
</evidence>
<organism evidence="8 9">
    <name type="scientific">Oxylabes madagascariensis</name>
    <name type="common">white-throated Oxylabes</name>
    <dbReference type="NCBI Taxonomy" id="98144"/>
    <lineage>
        <taxon>Eukaryota</taxon>
        <taxon>Metazoa</taxon>
        <taxon>Chordata</taxon>
        <taxon>Craniata</taxon>
        <taxon>Vertebrata</taxon>
        <taxon>Euteleostomi</taxon>
        <taxon>Archelosauria</taxon>
        <taxon>Archosauria</taxon>
        <taxon>Dinosauria</taxon>
        <taxon>Saurischia</taxon>
        <taxon>Theropoda</taxon>
        <taxon>Coelurosauria</taxon>
        <taxon>Aves</taxon>
        <taxon>Neognathae</taxon>
        <taxon>Neoaves</taxon>
        <taxon>Telluraves</taxon>
        <taxon>Australaves</taxon>
        <taxon>Passeriformes</taxon>
        <taxon>Sylvioidea</taxon>
        <taxon>Timaliidae</taxon>
        <taxon>Oxylabes</taxon>
    </lineage>
</organism>
<dbReference type="Gene3D" id="3.40.50.150">
    <property type="entry name" value="Vaccinia Virus protein VP39"/>
    <property type="match status" value="1"/>
</dbReference>
<evidence type="ECO:0000256" key="5">
    <source>
        <dbReference type="ARBA" id="ARBA00047278"/>
    </source>
</evidence>
<evidence type="ECO:0000256" key="1">
    <source>
        <dbReference type="ARBA" id="ARBA00022603"/>
    </source>
</evidence>
<dbReference type="AlphaFoldDB" id="A0A7L2R7G7"/>
<feature type="compositionally biased region" description="Low complexity" evidence="7">
    <location>
        <begin position="122"/>
        <end position="136"/>
    </location>
</feature>
<dbReference type="PROSITE" id="PS51687">
    <property type="entry name" value="SAM_MT_RNA_M5U"/>
    <property type="match status" value="1"/>
</dbReference>
<feature type="non-terminal residue" evidence="8">
    <location>
        <position position="1"/>
    </location>
</feature>
<reference evidence="8 9" key="1">
    <citation type="submission" date="2019-09" db="EMBL/GenBank/DDBJ databases">
        <title>Bird 10,000 Genomes (B10K) Project - Family phase.</title>
        <authorList>
            <person name="Zhang G."/>
        </authorList>
    </citation>
    <scope>NUCLEOTIDE SEQUENCE [LARGE SCALE GENOMIC DNA]</scope>
    <source>
        <strain evidence="8">B10K-DU-002-81</strain>
    </source>
</reference>
<accession>A0A7L2R7G7</accession>
<dbReference type="Proteomes" id="UP000570288">
    <property type="component" value="Unassembled WGS sequence"/>
</dbReference>
<dbReference type="PANTHER" id="PTHR45904">
    <property type="entry name" value="TRNA (URACIL-5-)-METHYLTRANSFERASE"/>
    <property type="match status" value="1"/>
</dbReference>
<name>A0A7L2R7G7_9PASS</name>
<dbReference type="SUPFAM" id="SSF53335">
    <property type="entry name" value="S-adenosyl-L-methionine-dependent methyltransferases"/>
    <property type="match status" value="1"/>
</dbReference>
<dbReference type="InterPro" id="IPR010280">
    <property type="entry name" value="U5_MeTrfase_fam"/>
</dbReference>
<comment type="caution">
    <text evidence="8">The sequence shown here is derived from an EMBL/GenBank/DDBJ whole genome shotgun (WGS) entry which is preliminary data.</text>
</comment>
<gene>
    <name evidence="8" type="primary">Trmt2a</name>
    <name evidence="8" type="ORF">OXYMAD_R09462</name>
</gene>
<feature type="binding site" evidence="6">
    <location>
        <position position="35"/>
    </location>
    <ligand>
        <name>S-adenosyl-L-methionine</name>
        <dbReference type="ChEBI" id="CHEBI:59789"/>
    </ligand>
</feature>
<keyword evidence="2 6" id="KW-0808">Transferase</keyword>
<dbReference type="GO" id="GO:0032259">
    <property type="term" value="P:methylation"/>
    <property type="evidence" value="ECO:0007669"/>
    <property type="project" value="UniProtKB-KW"/>
</dbReference>
<dbReference type="EMBL" id="VYZR01359901">
    <property type="protein sequence ID" value="NXS04193.1"/>
    <property type="molecule type" value="Genomic_DNA"/>
</dbReference>
<evidence type="ECO:0000256" key="3">
    <source>
        <dbReference type="ARBA" id="ARBA00022691"/>
    </source>
</evidence>
<dbReference type="GO" id="GO:0030697">
    <property type="term" value="F:tRNA (uracil(54)-C5)-methyltransferase activity, S-adenosyl methionine-dependent"/>
    <property type="evidence" value="ECO:0007669"/>
    <property type="project" value="UniProtKB-EC"/>
</dbReference>
<dbReference type="PANTHER" id="PTHR45904:SF2">
    <property type="entry name" value="TRNA (URACIL-5-)-METHYLTRANSFERASE HOMOLOG A"/>
    <property type="match status" value="1"/>
</dbReference>
<feature type="active site" description="Nucleophile" evidence="6">
    <location>
        <position position="63"/>
    </location>
</feature>
<protein>
    <recommendedName>
        <fullName evidence="4">tRNA (uracil(54)-C(5))-methyltransferase</fullName>
        <ecNumber evidence="4">2.1.1.35</ecNumber>
    </recommendedName>
</protein>
<evidence type="ECO:0000256" key="2">
    <source>
        <dbReference type="ARBA" id="ARBA00022679"/>
    </source>
</evidence>
<keyword evidence="1 6" id="KW-0489">Methyltransferase</keyword>
<dbReference type="InterPro" id="IPR029063">
    <property type="entry name" value="SAM-dependent_MTases_sf"/>
</dbReference>
<comment type="similarity">
    <text evidence="6">Belongs to the class I-like SAM-binding methyltransferase superfamily. RNA M5U methyltransferase family.</text>
</comment>
<dbReference type="GO" id="GO:0003723">
    <property type="term" value="F:RNA binding"/>
    <property type="evidence" value="ECO:0007669"/>
    <property type="project" value="TreeGrafter"/>
</dbReference>
<proteinExistence type="inferred from homology"/>
<evidence type="ECO:0000313" key="9">
    <source>
        <dbReference type="Proteomes" id="UP000570288"/>
    </source>
</evidence>
<feature type="region of interest" description="Disordered" evidence="7">
    <location>
        <begin position="122"/>
        <end position="169"/>
    </location>
</feature>
<keyword evidence="9" id="KW-1185">Reference proteome</keyword>
<evidence type="ECO:0000256" key="4">
    <source>
        <dbReference type="ARBA" id="ARBA00033763"/>
    </source>
</evidence>
<dbReference type="GO" id="GO:0006396">
    <property type="term" value="P:RNA processing"/>
    <property type="evidence" value="ECO:0007669"/>
    <property type="project" value="InterPro"/>
</dbReference>
<dbReference type="OrthoDB" id="10250660at2759"/>